<gene>
    <name evidence="4" type="ORF">BKA19_3718</name>
</gene>
<keyword evidence="1" id="KW-0677">Repeat</keyword>
<keyword evidence="2" id="KW-0472">Membrane</keyword>
<feature type="transmembrane region" description="Helical" evidence="2">
    <location>
        <begin position="1084"/>
        <end position="1107"/>
    </location>
</feature>
<dbReference type="NCBIfam" id="TIGR03696">
    <property type="entry name" value="Rhs_assc_core"/>
    <property type="match status" value="1"/>
</dbReference>
<keyword evidence="2" id="KW-1133">Transmembrane helix</keyword>
<dbReference type="InterPro" id="IPR056823">
    <property type="entry name" value="TEN-like_YD-shell"/>
</dbReference>
<dbReference type="InterPro" id="IPR006530">
    <property type="entry name" value="YD"/>
</dbReference>
<dbReference type="InterPro" id="IPR022385">
    <property type="entry name" value="Rhs_assc_core"/>
</dbReference>
<dbReference type="InterPro" id="IPR050708">
    <property type="entry name" value="T6SS_VgrG/RHS"/>
</dbReference>
<evidence type="ECO:0000313" key="5">
    <source>
        <dbReference type="Proteomes" id="UP000292507"/>
    </source>
</evidence>
<dbReference type="EMBL" id="SHKV01000001">
    <property type="protein sequence ID" value="RZU33972.1"/>
    <property type="molecule type" value="Genomic_DNA"/>
</dbReference>
<dbReference type="AlphaFoldDB" id="A0A4Q7Y9Y6"/>
<evidence type="ECO:0000256" key="1">
    <source>
        <dbReference type="ARBA" id="ARBA00022737"/>
    </source>
</evidence>
<dbReference type="Proteomes" id="UP000292507">
    <property type="component" value="Unassembled WGS sequence"/>
</dbReference>
<dbReference type="Pfam" id="PF25023">
    <property type="entry name" value="TEN_YD-shell"/>
    <property type="match status" value="1"/>
</dbReference>
<sequence length="1130" mass="116581">MVAGSATGVLAAPASAPSAKVAVSELLAPVLHGKATAAGSGSQSIRFSARTVGATTWNLLDGVSVAGTEAYRALPEGRLSIGQTFEYQIAHCDGTGCTAAEVKTGVVSPALGAGVRPGATRVPVTIGDRIGAQVDVGTGNLLVTADLFSLPRRSGSPLEVGIAYNSTTRARGESHFLNSVGASSSGWRLSTARDVRLRSVPGAGTVTYFGPNGLTGTFTADGAGGYNSPAGFKMTLSALSGGGWTLNDHGSGDTRHFAGNGLMTELVDRNGNATTFSYNTDGGLTSIRSDQGSAGASRLAVTLGGTTPRQIAALSQTADGAGGGTRSVTFTYDPDRNYLTGFTDAEGRTTAFFHGSSGNLNRITAPGGAVTSFSYDAYGRVESITQPTAGDPAGAVTRLLYHDGTFTDVADPNSDQTTAVDHTAHTRYHLTGDGWQLVQRAIDPAGHQRSATYTPFLDVASATDPAGTGTFGYDPAVNGGQSLTATTAPTGAGSSFAYGNTAQATRFQPTSGTDAQGRASTYTYNGAGNRLSAANASSAQASVTYNADGTVATATSPSGGVTTYGYDTVGQLTSITPPADSTLGTRSYTYDGYGRVATYTSGRGITETYTYDALDRVTAVDYSDPTPTVSYTYDTAGRTDLRTDASGTTDYGYDPLGRLTSRTHTATPGIAVTYSYDKAGNLASATNAAGTTTYAYDARNLVTRAVSPAGRPIEFTHDASGRRTDTWFNRTTDGYNGTTTFAAHTHTDYDASSRVARVWTARAGNDADRVTDFTYSYASPGTSVCAGAPAAGTDTGIRWTQTDNRTGAQTAYCYDTANRLISASTPGADTWAYSYDVNGNRTQAVKNGTVVQTLSVNAADQITSTGYGYDASGNTLTDSHGAATYNGADQMTALTDNAGTHTYTYAGIDQTELIAEGNGRTYTHGRTDEAGVPLIESFVSSGTTFAYLYDPAGTPLAILAGTNTHYLGLDGLGSVVAAVNHSGTHTAAWSYDPWGQATATAMNGSGIASRRIYGYAGGLPDRNTGLVHFGQRWYDPETGRFTQQDSLETLADPTRSNRYEYAAGNPINYVDPTGRDFSISGCGAAGLAIGIGLGFAFPIFAGAATLFEAFIAGASGSLLGTGFDAICSTF</sequence>
<name>A0A4Q7Y9Y6_9ACTN</name>
<dbReference type="PANTHER" id="PTHR32305:SF15">
    <property type="entry name" value="PROTEIN RHSA-RELATED"/>
    <property type="match status" value="1"/>
</dbReference>
<organism evidence="4 5">
    <name type="scientific">Blastococcus saxobsidens</name>
    <dbReference type="NCBI Taxonomy" id="138336"/>
    <lineage>
        <taxon>Bacteria</taxon>
        <taxon>Bacillati</taxon>
        <taxon>Actinomycetota</taxon>
        <taxon>Actinomycetes</taxon>
        <taxon>Geodermatophilales</taxon>
        <taxon>Geodermatophilaceae</taxon>
        <taxon>Blastococcus</taxon>
    </lineage>
</organism>
<evidence type="ECO:0000313" key="4">
    <source>
        <dbReference type="EMBL" id="RZU33972.1"/>
    </source>
</evidence>
<protein>
    <submittedName>
        <fullName evidence="4">RHS repeat-associated protein</fullName>
    </submittedName>
</protein>
<accession>A0A4Q7Y9Y6</accession>
<feature type="domain" description="Teneurin-like YD-shell" evidence="3">
    <location>
        <begin position="805"/>
        <end position="1067"/>
    </location>
</feature>
<dbReference type="Pfam" id="PF05593">
    <property type="entry name" value="RHS_repeat"/>
    <property type="match status" value="3"/>
</dbReference>
<evidence type="ECO:0000259" key="3">
    <source>
        <dbReference type="Pfam" id="PF25023"/>
    </source>
</evidence>
<dbReference type="NCBIfam" id="TIGR01643">
    <property type="entry name" value="YD_repeat_2x"/>
    <property type="match status" value="7"/>
</dbReference>
<keyword evidence="5" id="KW-1185">Reference proteome</keyword>
<evidence type="ECO:0000256" key="2">
    <source>
        <dbReference type="SAM" id="Phobius"/>
    </source>
</evidence>
<dbReference type="Gene3D" id="2.180.10.10">
    <property type="entry name" value="RHS repeat-associated core"/>
    <property type="match status" value="2"/>
</dbReference>
<dbReference type="InterPro" id="IPR031325">
    <property type="entry name" value="RHS_repeat"/>
</dbReference>
<comment type="caution">
    <text evidence="4">The sequence shown here is derived from an EMBL/GenBank/DDBJ whole genome shotgun (WGS) entry which is preliminary data.</text>
</comment>
<reference evidence="4 5" key="1">
    <citation type="submission" date="2019-02" db="EMBL/GenBank/DDBJ databases">
        <title>Sequencing the genomes of 1000 actinobacteria strains.</title>
        <authorList>
            <person name="Klenk H.-P."/>
        </authorList>
    </citation>
    <scope>NUCLEOTIDE SEQUENCE [LARGE SCALE GENOMIC DNA]</scope>
    <source>
        <strain evidence="4 5">DSM 44509</strain>
    </source>
</reference>
<proteinExistence type="predicted"/>
<keyword evidence="2" id="KW-0812">Transmembrane</keyword>
<dbReference type="PANTHER" id="PTHR32305">
    <property type="match status" value="1"/>
</dbReference>